<dbReference type="STRING" id="436308.Nmar_1333"/>
<gene>
    <name evidence="2" type="ordered locus">Nmar_1333</name>
</gene>
<evidence type="ECO:0000256" key="1">
    <source>
        <dbReference type="SAM" id="MobiDB-lite"/>
    </source>
</evidence>
<accession>A9A2J0</accession>
<name>A9A2J0_NITMS</name>
<dbReference type="EMBL" id="CP000866">
    <property type="protein sequence ID" value="ABX13229.1"/>
    <property type="molecule type" value="Genomic_DNA"/>
</dbReference>
<reference evidence="2 3" key="1">
    <citation type="journal article" date="2010" name="Proc. Natl. Acad. Sci. U.S.A.">
        <title>Nitrosopumilus maritimus genome reveals unique mechanisms for nitrification and autotrophy in globally distributed marine crenarchaea.</title>
        <authorList>
            <person name="Walker C.B."/>
            <person name="de la Torre J.R."/>
            <person name="Klotz M.G."/>
            <person name="Urakawa H."/>
            <person name="Pinel N."/>
            <person name="Arp D.J."/>
            <person name="Brochier-Armanet C."/>
            <person name="Chain P.S."/>
            <person name="Chan P.P."/>
            <person name="Gollabgir A."/>
            <person name="Hemp J."/>
            <person name="Hugler M."/>
            <person name="Karr E.A."/>
            <person name="Konneke M."/>
            <person name="Shin M."/>
            <person name="Lawton T.J."/>
            <person name="Lowe T."/>
            <person name="Martens-Habbena W."/>
            <person name="Sayavedra-Soto L.A."/>
            <person name="Lang D."/>
            <person name="Sievert S.M."/>
            <person name="Rosenzweig A.C."/>
            <person name="Manning G."/>
            <person name="Stahl D.A."/>
        </authorList>
    </citation>
    <scope>NUCLEOTIDE SEQUENCE [LARGE SCALE GENOMIC DNA]</scope>
    <source>
        <strain evidence="2 3">SCM1</strain>
    </source>
</reference>
<dbReference type="AlphaFoldDB" id="A9A2J0"/>
<evidence type="ECO:0000313" key="3">
    <source>
        <dbReference type="Proteomes" id="UP000000792"/>
    </source>
</evidence>
<evidence type="ECO:0000313" key="2">
    <source>
        <dbReference type="EMBL" id="ABX13229.1"/>
    </source>
</evidence>
<keyword evidence="3" id="KW-1185">Reference proteome</keyword>
<feature type="compositionally biased region" description="Basic residues" evidence="1">
    <location>
        <begin position="33"/>
        <end position="46"/>
    </location>
</feature>
<dbReference type="HOGENOM" id="CLU_1954735_0_0_2"/>
<feature type="region of interest" description="Disordered" evidence="1">
    <location>
        <begin position="1"/>
        <end position="52"/>
    </location>
</feature>
<dbReference type="EnsemblBacteria" id="ABX13229">
    <property type="protein sequence ID" value="ABX13229"/>
    <property type="gene ID" value="Nmar_1333"/>
</dbReference>
<dbReference type="InParanoid" id="A9A2J0"/>
<proteinExistence type="predicted"/>
<organism evidence="2 3">
    <name type="scientific">Nitrosopumilus maritimus (strain SCM1)</name>
    <dbReference type="NCBI Taxonomy" id="436308"/>
    <lineage>
        <taxon>Archaea</taxon>
        <taxon>Nitrososphaerota</taxon>
        <taxon>Nitrososphaeria</taxon>
        <taxon>Nitrosopumilales</taxon>
        <taxon>Nitrosopumilaceae</taxon>
        <taxon>Nitrosopumilus</taxon>
    </lineage>
</organism>
<dbReference type="Proteomes" id="UP000000792">
    <property type="component" value="Chromosome"/>
</dbReference>
<dbReference type="KEGG" id="nmr:Nmar_1333"/>
<sequence length="128" mass="15139">MPKKRKVRVNPLGIDKKRLVKNHGSPKITNISKQRKNKQNQNKKHSNIREKIKDEKQILLKDSEKLKQNLKKLQTLVISMSGLEKLSKDSIRRIQQKRQKICKENERLFKKINSSAKRLSELETKFGR</sequence>
<protein>
    <submittedName>
        <fullName evidence="2">Uncharacterized protein</fullName>
    </submittedName>
</protein>